<evidence type="ECO:0000313" key="12">
    <source>
        <dbReference type="Proteomes" id="UP000283895"/>
    </source>
</evidence>
<name>A0A423X836_9PEZI</name>
<dbReference type="InterPro" id="IPR000719">
    <property type="entry name" value="Prot_kinase_dom"/>
</dbReference>
<feature type="compositionally biased region" description="Basic residues" evidence="9">
    <location>
        <begin position="519"/>
        <end position="531"/>
    </location>
</feature>
<evidence type="ECO:0000256" key="2">
    <source>
        <dbReference type="ARBA" id="ARBA00022527"/>
    </source>
</evidence>
<dbReference type="AlphaFoldDB" id="A0A423X836"/>
<dbReference type="EMBL" id="LKEA01000001">
    <property type="protein sequence ID" value="ROW12125.1"/>
    <property type="molecule type" value="Genomic_DNA"/>
</dbReference>
<evidence type="ECO:0000256" key="5">
    <source>
        <dbReference type="ARBA" id="ARBA00022777"/>
    </source>
</evidence>
<keyword evidence="3" id="KW-0808">Transferase</keyword>
<evidence type="ECO:0000256" key="8">
    <source>
        <dbReference type="ARBA" id="ARBA00048679"/>
    </source>
</evidence>
<dbReference type="STRING" id="356882.A0A423X836"/>
<dbReference type="Gene3D" id="1.10.510.10">
    <property type="entry name" value="Transferase(Phosphotransferase) domain 1"/>
    <property type="match status" value="1"/>
</dbReference>
<dbReference type="InterPro" id="IPR024604">
    <property type="entry name" value="GSG2_C"/>
</dbReference>
<dbReference type="Pfam" id="PF12330">
    <property type="entry name" value="Haspin_kinase"/>
    <property type="match status" value="1"/>
</dbReference>
<keyword evidence="4" id="KW-0547">Nucleotide-binding</keyword>
<proteinExistence type="predicted"/>
<evidence type="ECO:0000259" key="10">
    <source>
        <dbReference type="PROSITE" id="PS50011"/>
    </source>
</evidence>
<feature type="compositionally biased region" description="Basic and acidic residues" evidence="9">
    <location>
        <begin position="96"/>
        <end position="108"/>
    </location>
</feature>
<dbReference type="OrthoDB" id="21018at2759"/>
<feature type="compositionally biased region" description="Pro residues" evidence="9">
    <location>
        <begin position="86"/>
        <end position="95"/>
    </location>
</feature>
<evidence type="ECO:0000256" key="6">
    <source>
        <dbReference type="ARBA" id="ARBA00022840"/>
    </source>
</evidence>
<dbReference type="InterPro" id="IPR011009">
    <property type="entry name" value="Kinase-like_dom_sf"/>
</dbReference>
<dbReference type="Gene3D" id="3.30.200.20">
    <property type="entry name" value="Phosphorylase Kinase, domain 1"/>
    <property type="match status" value="1"/>
</dbReference>
<accession>A0A423X836</accession>
<evidence type="ECO:0000256" key="1">
    <source>
        <dbReference type="ARBA" id="ARBA00012513"/>
    </source>
</evidence>
<evidence type="ECO:0000256" key="3">
    <source>
        <dbReference type="ARBA" id="ARBA00022679"/>
    </source>
</evidence>
<comment type="catalytic activity">
    <reaction evidence="7">
        <text>L-threonyl-[protein] + ATP = O-phospho-L-threonyl-[protein] + ADP + H(+)</text>
        <dbReference type="Rhea" id="RHEA:46608"/>
        <dbReference type="Rhea" id="RHEA-COMP:11060"/>
        <dbReference type="Rhea" id="RHEA-COMP:11605"/>
        <dbReference type="ChEBI" id="CHEBI:15378"/>
        <dbReference type="ChEBI" id="CHEBI:30013"/>
        <dbReference type="ChEBI" id="CHEBI:30616"/>
        <dbReference type="ChEBI" id="CHEBI:61977"/>
        <dbReference type="ChEBI" id="CHEBI:456216"/>
        <dbReference type="EC" id="2.7.11.1"/>
    </reaction>
</comment>
<dbReference type="Proteomes" id="UP000283895">
    <property type="component" value="Unassembled WGS sequence"/>
</dbReference>
<dbReference type="PROSITE" id="PS50011">
    <property type="entry name" value="PROTEIN_KINASE_DOM"/>
    <property type="match status" value="1"/>
</dbReference>
<dbReference type="GO" id="GO:0005737">
    <property type="term" value="C:cytoplasm"/>
    <property type="evidence" value="ECO:0007669"/>
    <property type="project" value="TreeGrafter"/>
</dbReference>
<dbReference type="EC" id="2.7.11.1" evidence="1"/>
<evidence type="ECO:0000256" key="9">
    <source>
        <dbReference type="SAM" id="MobiDB-lite"/>
    </source>
</evidence>
<keyword evidence="2" id="KW-0723">Serine/threonine-protein kinase</keyword>
<dbReference type="GO" id="GO:0005634">
    <property type="term" value="C:nucleus"/>
    <property type="evidence" value="ECO:0007669"/>
    <property type="project" value="TreeGrafter"/>
</dbReference>
<comment type="caution">
    <text evidence="11">The sequence shown here is derived from an EMBL/GenBank/DDBJ whole genome shotgun (WGS) entry which is preliminary data.</text>
</comment>
<gene>
    <name evidence="11" type="ORF">VMCG_00728</name>
</gene>
<dbReference type="GO" id="GO:0072354">
    <property type="term" value="F:histone H3T3 kinase activity"/>
    <property type="evidence" value="ECO:0007669"/>
    <property type="project" value="TreeGrafter"/>
</dbReference>
<feature type="domain" description="Protein kinase" evidence="10">
    <location>
        <begin position="131"/>
        <end position="531"/>
    </location>
</feature>
<evidence type="ECO:0000256" key="4">
    <source>
        <dbReference type="ARBA" id="ARBA00022741"/>
    </source>
</evidence>
<reference evidence="11 12" key="1">
    <citation type="submission" date="2015-09" db="EMBL/GenBank/DDBJ databases">
        <title>Host preference determinants of Valsa canker pathogens revealed by comparative genomics.</title>
        <authorList>
            <person name="Yin Z."/>
            <person name="Huang L."/>
        </authorList>
    </citation>
    <scope>NUCLEOTIDE SEQUENCE [LARGE SCALE GENOMIC DNA]</scope>
    <source>
        <strain evidence="11 12">03-1</strain>
    </source>
</reference>
<feature type="region of interest" description="Disordered" evidence="9">
    <location>
        <begin position="1"/>
        <end position="116"/>
    </location>
</feature>
<dbReference type="SUPFAM" id="SSF56112">
    <property type="entry name" value="Protein kinase-like (PK-like)"/>
    <property type="match status" value="1"/>
</dbReference>
<comment type="catalytic activity">
    <reaction evidence="8">
        <text>L-seryl-[protein] + ATP = O-phospho-L-seryl-[protein] + ADP + H(+)</text>
        <dbReference type="Rhea" id="RHEA:17989"/>
        <dbReference type="Rhea" id="RHEA-COMP:9863"/>
        <dbReference type="Rhea" id="RHEA-COMP:11604"/>
        <dbReference type="ChEBI" id="CHEBI:15378"/>
        <dbReference type="ChEBI" id="CHEBI:29999"/>
        <dbReference type="ChEBI" id="CHEBI:30616"/>
        <dbReference type="ChEBI" id="CHEBI:83421"/>
        <dbReference type="ChEBI" id="CHEBI:456216"/>
        <dbReference type="EC" id="2.7.11.1"/>
    </reaction>
</comment>
<evidence type="ECO:0000313" key="11">
    <source>
        <dbReference type="EMBL" id="ROW12125.1"/>
    </source>
</evidence>
<keyword evidence="6" id="KW-0067">ATP-binding</keyword>
<keyword evidence="5" id="KW-0418">Kinase</keyword>
<evidence type="ECO:0000256" key="7">
    <source>
        <dbReference type="ARBA" id="ARBA00047899"/>
    </source>
</evidence>
<keyword evidence="12" id="KW-1185">Reference proteome</keyword>
<feature type="region of interest" description="Disordered" evidence="9">
    <location>
        <begin position="511"/>
        <end position="531"/>
    </location>
</feature>
<dbReference type="SMART" id="SM01331">
    <property type="entry name" value="DUF3635"/>
    <property type="match status" value="1"/>
</dbReference>
<sequence>MSSKEAVRTYGRKARKPPVEKKPLAELDTNLPMSKTTTKGKTGTKETVTKLSKRLSEVNLTPISKEVTLQEKKKKPSSRQKAVLPIPEPTPAPPETPKRPERSTDKETYVPAEDSSEDARILTWEDVCPIGDRIEKIAEASYAEVYRITNERGTSIFKVIRLESPIKPQTKAQVNSGLVDEEPHSENDLAGELQISELLADIPGFVIYKEKYTVQGKTTPALLETHQSFQRKMKRKDPDRLQFYPSPSRYLNDTIFLVVELGDAGTALEDLEILSTDQIWDVFLHVAVALARAENLVKFEHRDLHEGNVCIREVAPAKPKTDKSPCRFGYSGLDVTILDYGLSRAEDTTQIRPTPIAHDLEKDLSLFTSTHAKQCKVYRQMRSYLLKGDRIWLPPKSHNKPRERGVNGPVSWRQHHAYTNVLWLAYLYEYLVKNFQGSKKELAVYRRETQELWAHLDPEAPLEILSFSSAEDIVEFAAEAGWITEEQLVGTAHDEGYSQLGEESIIEIRSARKGEKQLRRTPRRHLQSPEE</sequence>
<dbReference type="GO" id="GO:0035556">
    <property type="term" value="P:intracellular signal transduction"/>
    <property type="evidence" value="ECO:0007669"/>
    <property type="project" value="TreeGrafter"/>
</dbReference>
<dbReference type="GO" id="GO:0000278">
    <property type="term" value="P:mitotic cell cycle"/>
    <property type="evidence" value="ECO:0007669"/>
    <property type="project" value="TreeGrafter"/>
</dbReference>
<organism evidence="11 12">
    <name type="scientific">Cytospora schulzeri</name>
    <dbReference type="NCBI Taxonomy" id="448051"/>
    <lineage>
        <taxon>Eukaryota</taxon>
        <taxon>Fungi</taxon>
        <taxon>Dikarya</taxon>
        <taxon>Ascomycota</taxon>
        <taxon>Pezizomycotina</taxon>
        <taxon>Sordariomycetes</taxon>
        <taxon>Sordariomycetidae</taxon>
        <taxon>Diaporthales</taxon>
        <taxon>Cytosporaceae</taxon>
        <taxon>Cytospora</taxon>
    </lineage>
</organism>
<dbReference type="PANTHER" id="PTHR24419:SF18">
    <property type="entry name" value="SERINE_THREONINE-PROTEIN KINASE HASPIN"/>
    <property type="match status" value="1"/>
</dbReference>
<dbReference type="PANTHER" id="PTHR24419">
    <property type="entry name" value="INTERLEUKIN-1 RECEPTOR-ASSOCIATED KINASE"/>
    <property type="match status" value="1"/>
</dbReference>
<dbReference type="GO" id="GO:0005524">
    <property type="term" value="F:ATP binding"/>
    <property type="evidence" value="ECO:0007669"/>
    <property type="project" value="UniProtKB-KW"/>
</dbReference>
<protein>
    <recommendedName>
        <fullName evidence="1">non-specific serine/threonine protein kinase</fullName>
        <ecNumber evidence="1">2.7.11.1</ecNumber>
    </recommendedName>
</protein>